<gene>
    <name evidence="2" type="ORF">ENN70_07815</name>
    <name evidence="4" type="ORF">ENR21_01110</name>
    <name evidence="3" type="ORF">ENW66_08385</name>
</gene>
<comment type="caution">
    <text evidence="3">The sequence shown here is derived from an EMBL/GenBank/DDBJ whole genome shotgun (WGS) entry which is preliminary data.</text>
</comment>
<organism evidence="3">
    <name type="scientific">Archaeoglobus fulgidus</name>
    <dbReference type="NCBI Taxonomy" id="2234"/>
    <lineage>
        <taxon>Archaea</taxon>
        <taxon>Methanobacteriati</taxon>
        <taxon>Methanobacteriota</taxon>
        <taxon>Archaeoglobi</taxon>
        <taxon>Archaeoglobales</taxon>
        <taxon>Archaeoglobaceae</taxon>
        <taxon>Archaeoglobus</taxon>
    </lineage>
</organism>
<dbReference type="PROSITE" id="PS00195">
    <property type="entry name" value="GLUTAREDOXIN_1"/>
    <property type="match status" value="1"/>
</dbReference>
<sequence length="82" mass="9393">MAEIVMYGLTTCPHCKRTLEFLKKSGVDFEVIWVDKLEGEERKKVVEEVHRISGSYSVPVVVKGNKHVLGYNEEKLRELLSS</sequence>
<dbReference type="CDD" id="cd02976">
    <property type="entry name" value="NrdH"/>
    <property type="match status" value="1"/>
</dbReference>
<dbReference type="Gene3D" id="3.40.30.10">
    <property type="entry name" value="Glutaredoxin"/>
    <property type="match status" value="1"/>
</dbReference>
<evidence type="ECO:0000313" key="3">
    <source>
        <dbReference type="EMBL" id="HFW32946.1"/>
    </source>
</evidence>
<dbReference type="AlphaFoldDB" id="A0A7C3RIF5"/>
<feature type="domain" description="Glutaredoxin" evidence="1">
    <location>
        <begin position="4"/>
        <end position="68"/>
    </location>
</feature>
<dbReference type="SUPFAM" id="SSF52833">
    <property type="entry name" value="Thioredoxin-like"/>
    <property type="match status" value="1"/>
</dbReference>
<protein>
    <submittedName>
        <fullName evidence="3">Glutaredoxin family protein</fullName>
    </submittedName>
</protein>
<evidence type="ECO:0000259" key="1">
    <source>
        <dbReference type="Pfam" id="PF00462"/>
    </source>
</evidence>
<evidence type="ECO:0000313" key="2">
    <source>
        <dbReference type="EMBL" id="HET21947.1"/>
    </source>
</evidence>
<dbReference type="Pfam" id="PF00462">
    <property type="entry name" value="Glutaredoxin"/>
    <property type="match status" value="1"/>
</dbReference>
<dbReference type="EMBL" id="DSCQ01000102">
    <property type="protein sequence ID" value="HET21947.1"/>
    <property type="molecule type" value="Genomic_DNA"/>
</dbReference>
<dbReference type="PROSITE" id="PS51354">
    <property type="entry name" value="GLUTAREDOXIN_2"/>
    <property type="match status" value="1"/>
</dbReference>
<dbReference type="EMBL" id="DSQD01000036">
    <property type="protein sequence ID" value="HGF87054.1"/>
    <property type="molecule type" value="Genomic_DNA"/>
</dbReference>
<dbReference type="InterPro" id="IPR002109">
    <property type="entry name" value="Glutaredoxin"/>
</dbReference>
<dbReference type="EMBL" id="DTLB01000049">
    <property type="protein sequence ID" value="HFW32946.1"/>
    <property type="molecule type" value="Genomic_DNA"/>
</dbReference>
<dbReference type="GO" id="GO:0045454">
    <property type="term" value="P:cell redox homeostasis"/>
    <property type="evidence" value="ECO:0007669"/>
    <property type="project" value="TreeGrafter"/>
</dbReference>
<proteinExistence type="predicted"/>
<reference evidence="3" key="1">
    <citation type="journal article" date="2020" name="mSystems">
        <title>Genome- and Community-Level Interaction Insights into Carbon Utilization and Element Cycling Functions of Hydrothermarchaeota in Hydrothermal Sediment.</title>
        <authorList>
            <person name="Zhou Z."/>
            <person name="Liu Y."/>
            <person name="Xu W."/>
            <person name="Pan J."/>
            <person name="Luo Z.H."/>
            <person name="Li M."/>
        </authorList>
    </citation>
    <scope>NUCLEOTIDE SEQUENCE [LARGE SCALE GENOMIC DNA]</scope>
    <source>
        <strain evidence="2">SpSt-12</strain>
        <strain evidence="4">SpSt-38</strain>
        <strain evidence="3">SpSt-87</strain>
    </source>
</reference>
<dbReference type="InterPro" id="IPR051548">
    <property type="entry name" value="Grx-like_ET"/>
</dbReference>
<dbReference type="PANTHER" id="PTHR34386:SF1">
    <property type="entry name" value="GLUTAREDOXIN-LIKE PROTEIN NRDH"/>
    <property type="match status" value="1"/>
</dbReference>
<dbReference type="PANTHER" id="PTHR34386">
    <property type="entry name" value="GLUTAREDOXIN"/>
    <property type="match status" value="1"/>
</dbReference>
<evidence type="ECO:0000313" key="4">
    <source>
        <dbReference type="EMBL" id="HGF87054.1"/>
    </source>
</evidence>
<name>A0A7C3RIF5_ARCFL</name>
<dbReference type="InterPro" id="IPR036249">
    <property type="entry name" value="Thioredoxin-like_sf"/>
</dbReference>
<dbReference type="GO" id="GO:0009055">
    <property type="term" value="F:electron transfer activity"/>
    <property type="evidence" value="ECO:0007669"/>
    <property type="project" value="TreeGrafter"/>
</dbReference>
<accession>A0A7C3RIF5</accession>
<dbReference type="InterPro" id="IPR011767">
    <property type="entry name" value="GLR_AS"/>
</dbReference>